<reference evidence="1" key="2">
    <citation type="submission" date="2020-11" db="EMBL/GenBank/DDBJ databases">
        <authorList>
            <person name="McCartney M.A."/>
            <person name="Auch B."/>
            <person name="Kono T."/>
            <person name="Mallez S."/>
            <person name="Becker A."/>
            <person name="Gohl D.M."/>
            <person name="Silverstein K.A.T."/>
            <person name="Koren S."/>
            <person name="Bechman K.B."/>
            <person name="Herman A."/>
            <person name="Abrahante J.E."/>
            <person name="Garbe J."/>
        </authorList>
    </citation>
    <scope>NUCLEOTIDE SEQUENCE</scope>
    <source>
        <strain evidence="1">Duluth1</strain>
        <tissue evidence="1">Whole animal</tissue>
    </source>
</reference>
<reference evidence="1" key="1">
    <citation type="journal article" date="2019" name="bioRxiv">
        <title>The Genome of the Zebra Mussel, Dreissena polymorpha: A Resource for Invasive Species Research.</title>
        <authorList>
            <person name="McCartney M.A."/>
            <person name="Auch B."/>
            <person name="Kono T."/>
            <person name="Mallez S."/>
            <person name="Zhang Y."/>
            <person name="Obille A."/>
            <person name="Becker A."/>
            <person name="Abrahante J.E."/>
            <person name="Garbe J."/>
            <person name="Badalamenti J.P."/>
            <person name="Herman A."/>
            <person name="Mangelson H."/>
            <person name="Liachko I."/>
            <person name="Sullivan S."/>
            <person name="Sone E.D."/>
            <person name="Koren S."/>
            <person name="Silverstein K.A.T."/>
            <person name="Beckman K.B."/>
            <person name="Gohl D.M."/>
        </authorList>
    </citation>
    <scope>NUCLEOTIDE SEQUENCE</scope>
    <source>
        <strain evidence="1">Duluth1</strain>
        <tissue evidence="1">Whole animal</tissue>
    </source>
</reference>
<dbReference type="EMBL" id="JAIWYP010000004">
    <property type="protein sequence ID" value="KAH3842354.1"/>
    <property type="molecule type" value="Genomic_DNA"/>
</dbReference>
<organism evidence="1 2">
    <name type="scientific">Dreissena polymorpha</name>
    <name type="common">Zebra mussel</name>
    <name type="synonym">Mytilus polymorpha</name>
    <dbReference type="NCBI Taxonomy" id="45954"/>
    <lineage>
        <taxon>Eukaryota</taxon>
        <taxon>Metazoa</taxon>
        <taxon>Spiralia</taxon>
        <taxon>Lophotrochozoa</taxon>
        <taxon>Mollusca</taxon>
        <taxon>Bivalvia</taxon>
        <taxon>Autobranchia</taxon>
        <taxon>Heteroconchia</taxon>
        <taxon>Euheterodonta</taxon>
        <taxon>Imparidentia</taxon>
        <taxon>Neoheterodontei</taxon>
        <taxon>Myida</taxon>
        <taxon>Dreissenoidea</taxon>
        <taxon>Dreissenidae</taxon>
        <taxon>Dreissena</taxon>
    </lineage>
</organism>
<sequence>MGATQWLMVSVEQRAAVVVVVVVEGGHVAVEALVVVDVAGDLTALEVAVEWEVGAGMCSTSEL</sequence>
<keyword evidence="2" id="KW-1185">Reference proteome</keyword>
<accession>A0A9D4QT05</accession>
<evidence type="ECO:0000313" key="1">
    <source>
        <dbReference type="EMBL" id="KAH3842354.1"/>
    </source>
</evidence>
<dbReference type="Proteomes" id="UP000828390">
    <property type="component" value="Unassembled WGS sequence"/>
</dbReference>
<evidence type="ECO:0000313" key="2">
    <source>
        <dbReference type="Proteomes" id="UP000828390"/>
    </source>
</evidence>
<proteinExistence type="predicted"/>
<dbReference type="AlphaFoldDB" id="A0A9D4QT05"/>
<gene>
    <name evidence="1" type="ORF">DPMN_115851</name>
</gene>
<comment type="caution">
    <text evidence="1">The sequence shown here is derived from an EMBL/GenBank/DDBJ whole genome shotgun (WGS) entry which is preliminary data.</text>
</comment>
<name>A0A9D4QT05_DREPO</name>
<protein>
    <submittedName>
        <fullName evidence="1">Uncharacterized protein</fullName>
    </submittedName>
</protein>